<proteinExistence type="predicted"/>
<feature type="non-terminal residue" evidence="1">
    <location>
        <position position="1"/>
    </location>
</feature>
<comment type="caution">
    <text evidence="1">The sequence shown here is derived from an EMBL/GenBank/DDBJ whole genome shotgun (WGS) entry which is preliminary data.</text>
</comment>
<dbReference type="Gene3D" id="3.80.10.10">
    <property type="entry name" value="Ribonuclease Inhibitor"/>
    <property type="match status" value="1"/>
</dbReference>
<name>A0A226D4J8_FOLCA</name>
<dbReference type="EMBL" id="LNIX01000036">
    <property type="protein sequence ID" value="OXA40000.1"/>
    <property type="molecule type" value="Genomic_DNA"/>
</dbReference>
<evidence type="ECO:0000313" key="1">
    <source>
        <dbReference type="EMBL" id="OXA40000.1"/>
    </source>
</evidence>
<evidence type="ECO:0000313" key="2">
    <source>
        <dbReference type="Proteomes" id="UP000198287"/>
    </source>
</evidence>
<dbReference type="Proteomes" id="UP000198287">
    <property type="component" value="Unassembled WGS sequence"/>
</dbReference>
<organism evidence="1 2">
    <name type="scientific">Folsomia candida</name>
    <name type="common">Springtail</name>
    <dbReference type="NCBI Taxonomy" id="158441"/>
    <lineage>
        <taxon>Eukaryota</taxon>
        <taxon>Metazoa</taxon>
        <taxon>Ecdysozoa</taxon>
        <taxon>Arthropoda</taxon>
        <taxon>Hexapoda</taxon>
        <taxon>Collembola</taxon>
        <taxon>Entomobryomorpha</taxon>
        <taxon>Isotomoidea</taxon>
        <taxon>Isotomidae</taxon>
        <taxon>Proisotominae</taxon>
        <taxon>Folsomia</taxon>
    </lineage>
</organism>
<protein>
    <recommendedName>
        <fullName evidence="3">F-box domain-containing protein</fullName>
    </recommendedName>
</protein>
<gene>
    <name evidence="1" type="ORF">Fcan01_25250</name>
</gene>
<keyword evidence="2" id="KW-1185">Reference proteome</keyword>
<reference evidence="1 2" key="1">
    <citation type="submission" date="2015-12" db="EMBL/GenBank/DDBJ databases">
        <title>The genome of Folsomia candida.</title>
        <authorList>
            <person name="Faddeeva A."/>
            <person name="Derks M.F."/>
            <person name="Anvar Y."/>
            <person name="Smit S."/>
            <person name="Van Straalen N."/>
            <person name="Roelofs D."/>
        </authorList>
    </citation>
    <scope>NUCLEOTIDE SEQUENCE [LARGE SCALE GENOMIC DNA]</scope>
    <source>
        <strain evidence="1 2">VU population</strain>
        <tissue evidence="1">Whole body</tissue>
    </source>
</reference>
<evidence type="ECO:0008006" key="3">
    <source>
        <dbReference type="Google" id="ProtNLM"/>
    </source>
</evidence>
<sequence>EEETQGHNQTAAPYSGRVLIPDVIRPLCQFLSVKDIKECRLVSKSWNYAATPVLEARTGTMIDLYRQHYPENYPRNDNVEEKVNFRPAKICILIGPHLDDALPPMDRKIFSSLTNLKEIYVNFITQPHSPWQMDLCDKIILTSSPTLVHLRFIYERDLHFPSLGGTVFPKLKELATYHRCLGEPTSDKAVEEIGHAITTGSFPGLEYLEIDASYLCEMSRMEMLQKFPKSLNSLRLYGDLTTTRIESLLKIPHPLKKLEFYMVFLLPNDDREDELPTALYNLLKKHAPTLENLYVDLWILRGQYVWKFPAFPVMKSFEIYHTAKLGKFEFESSPGNFERIGGSVCFPVLEDLCVFTESSNVSDLDEFLPNGCQVVDWVRKVVCLVHTWDHPETRSRKLTRDKIETRLMEIFPNAMREIRLVNI</sequence>
<dbReference type="AlphaFoldDB" id="A0A226D4J8"/>
<dbReference type="SUPFAM" id="SSF52047">
    <property type="entry name" value="RNI-like"/>
    <property type="match status" value="1"/>
</dbReference>
<accession>A0A226D4J8</accession>
<dbReference type="InterPro" id="IPR032675">
    <property type="entry name" value="LRR_dom_sf"/>
</dbReference>